<evidence type="ECO:0000256" key="5">
    <source>
        <dbReference type="SAM" id="MobiDB-lite"/>
    </source>
</evidence>
<evidence type="ECO:0000256" key="4">
    <source>
        <dbReference type="ARBA" id="ARBA00022840"/>
    </source>
</evidence>
<keyword evidence="3" id="KW-0547">Nucleotide-binding</keyword>
<dbReference type="KEGG" id="aer:AERYTH_02030"/>
<dbReference type="InterPro" id="IPR050107">
    <property type="entry name" value="ABC_carbohydrate_import_ATPase"/>
</dbReference>
<evidence type="ECO:0000256" key="3">
    <source>
        <dbReference type="ARBA" id="ARBA00022741"/>
    </source>
</evidence>
<dbReference type="AlphaFoldDB" id="A0A0U3TDD2"/>
<dbReference type="SMART" id="SM00382">
    <property type="entry name" value="AAA"/>
    <property type="match status" value="2"/>
</dbReference>
<dbReference type="GO" id="GO:0016887">
    <property type="term" value="F:ATP hydrolysis activity"/>
    <property type="evidence" value="ECO:0007669"/>
    <property type="project" value="InterPro"/>
</dbReference>
<dbReference type="CDD" id="cd03215">
    <property type="entry name" value="ABC_Carb_Monos_II"/>
    <property type="match status" value="1"/>
</dbReference>
<organism evidence="7 8">
    <name type="scientific">Aeromicrobium erythreum</name>
    <dbReference type="NCBI Taxonomy" id="2041"/>
    <lineage>
        <taxon>Bacteria</taxon>
        <taxon>Bacillati</taxon>
        <taxon>Actinomycetota</taxon>
        <taxon>Actinomycetes</taxon>
        <taxon>Propionibacteriales</taxon>
        <taxon>Nocardioidaceae</taxon>
        <taxon>Aeromicrobium</taxon>
    </lineage>
</organism>
<dbReference type="InterPro" id="IPR003439">
    <property type="entry name" value="ABC_transporter-like_ATP-bd"/>
</dbReference>
<evidence type="ECO:0000313" key="8">
    <source>
        <dbReference type="Proteomes" id="UP000067689"/>
    </source>
</evidence>
<proteinExistence type="predicted"/>
<dbReference type="PROSITE" id="PS00211">
    <property type="entry name" value="ABC_TRANSPORTER_1"/>
    <property type="match status" value="1"/>
</dbReference>
<accession>A0A0U3TDD2</accession>
<gene>
    <name evidence="7" type="ORF">AERYTH_02030</name>
</gene>
<dbReference type="EMBL" id="CP011502">
    <property type="protein sequence ID" value="ALX03559.1"/>
    <property type="molecule type" value="Genomic_DNA"/>
</dbReference>
<dbReference type="CDD" id="cd03216">
    <property type="entry name" value="ABC_Carb_Monos_I"/>
    <property type="match status" value="1"/>
</dbReference>
<dbReference type="PATRIC" id="fig|2041.4.peg.433"/>
<keyword evidence="4" id="KW-0067">ATP-binding</keyword>
<sequence>MVETTPLDGPTAPTVTEPPCLEMSGISKQFGGHQALEDVSIALHPGQVLALCGANGAGKSTLVRILAGVESADSGTIRVRGQEESIATPGDATRLGLSFIHQELNLVPKFTALQNIAMGADHTRRSGVLDLRGLRRKALAVMDRIGYAVPLDAKVEQLSVSDRWMVSLARSLMRDARIVAMDEPTASFTQEEADRLYGIVDELTADGVGILYISHRLEEVLHVSDDVTVLRNGRLVGSYAARDLDVASLTRHIVGRDVDDLTHRVTDTDPTTAPVLLQTSGLTREPRVRDVDLTIHEGEILGVAGLVGAGRTELARLLIGADPAQSGSMTLDGTPYRPRSPFDGIKAGVALVPEERRSQGLVLRSSVASNITMASMRDPRRRLGTFSPRRAAATARDAVTRFGVKTSSVHDAVGHLSGGNQQKVVVSKCVLTGPRLLILDEPTVGVDVGARGEIYDIIRDLAASGTSILMISSDFDELAICDRVVVMREGALTHSVPASRATKDHLTSLCFGTTEHLGTTEQDPS</sequence>
<dbReference type="PROSITE" id="PS50893">
    <property type="entry name" value="ABC_TRANSPORTER_2"/>
    <property type="match status" value="2"/>
</dbReference>
<keyword evidence="8" id="KW-1185">Reference proteome</keyword>
<evidence type="ECO:0000259" key="6">
    <source>
        <dbReference type="PROSITE" id="PS50893"/>
    </source>
</evidence>
<dbReference type="STRING" id="2041.AERYTH_02030"/>
<dbReference type="GO" id="GO:0005524">
    <property type="term" value="F:ATP binding"/>
    <property type="evidence" value="ECO:0007669"/>
    <property type="project" value="UniProtKB-KW"/>
</dbReference>
<evidence type="ECO:0000313" key="7">
    <source>
        <dbReference type="EMBL" id="ALX03559.1"/>
    </source>
</evidence>
<protein>
    <recommendedName>
        <fullName evidence="6">ABC transporter domain-containing protein</fullName>
    </recommendedName>
</protein>
<keyword evidence="2" id="KW-0677">Repeat</keyword>
<feature type="region of interest" description="Disordered" evidence="5">
    <location>
        <begin position="1"/>
        <end position="20"/>
    </location>
</feature>
<evidence type="ECO:0000256" key="1">
    <source>
        <dbReference type="ARBA" id="ARBA00022448"/>
    </source>
</evidence>
<dbReference type="SUPFAM" id="SSF52540">
    <property type="entry name" value="P-loop containing nucleoside triphosphate hydrolases"/>
    <property type="match status" value="2"/>
</dbReference>
<dbReference type="InterPro" id="IPR027417">
    <property type="entry name" value="P-loop_NTPase"/>
</dbReference>
<dbReference type="PANTHER" id="PTHR43790:SF9">
    <property type="entry name" value="GALACTOFURANOSE TRANSPORTER ATP-BINDING PROTEIN YTFR"/>
    <property type="match status" value="1"/>
</dbReference>
<keyword evidence="1" id="KW-0813">Transport</keyword>
<dbReference type="Gene3D" id="3.40.50.300">
    <property type="entry name" value="P-loop containing nucleotide triphosphate hydrolases"/>
    <property type="match status" value="2"/>
</dbReference>
<dbReference type="InterPro" id="IPR017871">
    <property type="entry name" value="ABC_transporter-like_CS"/>
</dbReference>
<dbReference type="InterPro" id="IPR003593">
    <property type="entry name" value="AAA+_ATPase"/>
</dbReference>
<evidence type="ECO:0000256" key="2">
    <source>
        <dbReference type="ARBA" id="ARBA00022737"/>
    </source>
</evidence>
<name>A0A0U3TDD2_9ACTN</name>
<dbReference type="Proteomes" id="UP000067689">
    <property type="component" value="Chromosome"/>
</dbReference>
<dbReference type="Pfam" id="PF00005">
    <property type="entry name" value="ABC_tran"/>
    <property type="match status" value="2"/>
</dbReference>
<feature type="domain" description="ABC transporter" evidence="6">
    <location>
        <begin position="265"/>
        <end position="514"/>
    </location>
</feature>
<feature type="domain" description="ABC transporter" evidence="6">
    <location>
        <begin position="21"/>
        <end position="257"/>
    </location>
</feature>
<reference evidence="7 8" key="1">
    <citation type="journal article" date="1991" name="Int. J. Syst. Bacteriol.">
        <title>Description of the erythromycin-producing bacterium Arthrobacter sp. strain NRRL B-3381 as Aeromicrobium erythreum gen. nov., sp. nov.</title>
        <authorList>
            <person name="Miller E.S."/>
            <person name="Woese C.R."/>
            <person name="Brenner S."/>
        </authorList>
    </citation>
    <scope>NUCLEOTIDE SEQUENCE [LARGE SCALE GENOMIC DNA]</scope>
    <source>
        <strain evidence="7 8">AR18</strain>
    </source>
</reference>
<dbReference type="PANTHER" id="PTHR43790">
    <property type="entry name" value="CARBOHYDRATE TRANSPORT ATP-BINDING PROTEIN MG119-RELATED"/>
    <property type="match status" value="1"/>
</dbReference>